<dbReference type="SUPFAM" id="SSF158446">
    <property type="entry name" value="IVS-encoded protein-like"/>
    <property type="match status" value="1"/>
</dbReference>
<organism evidence="2 3">
    <name type="scientific">Polaribacter marinus</name>
    <dbReference type="NCBI Taxonomy" id="2916838"/>
    <lineage>
        <taxon>Bacteria</taxon>
        <taxon>Pseudomonadati</taxon>
        <taxon>Bacteroidota</taxon>
        <taxon>Flavobacteriia</taxon>
        <taxon>Flavobacteriales</taxon>
        <taxon>Flavobacteriaceae</taxon>
    </lineage>
</organism>
<protein>
    <submittedName>
        <fullName evidence="2">Four helix bundle protein</fullName>
    </submittedName>
</protein>
<dbReference type="CDD" id="cd16376">
    <property type="entry name" value="Avd_like"/>
    <property type="match status" value="1"/>
</dbReference>
<gene>
    <name evidence="2" type="ORF">MC378_03775</name>
</gene>
<dbReference type="Gene3D" id="1.20.1440.60">
    <property type="entry name" value="23S rRNA-intervening sequence"/>
    <property type="match status" value="1"/>
</dbReference>
<evidence type="ECO:0000313" key="2">
    <source>
        <dbReference type="EMBL" id="MCI2228274.1"/>
    </source>
</evidence>
<dbReference type="InterPro" id="IPR055360">
    <property type="entry name" value="bAvd"/>
</dbReference>
<feature type="domain" description="bAvd-like" evidence="1">
    <location>
        <begin position="15"/>
        <end position="113"/>
    </location>
</feature>
<dbReference type="InterPro" id="IPR036583">
    <property type="entry name" value="23S_rRNA_IVS_sf"/>
</dbReference>
<name>A0A9X1VKP9_9FLAO</name>
<accession>A0A9X1VKP9</accession>
<comment type="caution">
    <text evidence="2">The sequence shown here is derived from an EMBL/GenBank/DDBJ whole genome shotgun (WGS) entry which is preliminary data.</text>
</comment>
<dbReference type="AlphaFoldDB" id="A0A9X1VKP9"/>
<dbReference type="RefSeq" id="WP_242177390.1">
    <property type="nucleotide sequence ID" value="NZ_JAKQYM010000002.1"/>
</dbReference>
<reference evidence="2" key="1">
    <citation type="submission" date="2022-02" db="EMBL/GenBank/DDBJ databases">
        <title>Polaribacter sp. MSW13, isolated from seawater.</title>
        <authorList>
            <person name="Kristyanto S."/>
            <person name="Jung J."/>
            <person name="Jeon C.O."/>
        </authorList>
    </citation>
    <scope>NUCLEOTIDE SEQUENCE</scope>
    <source>
        <strain evidence="2">MSW13</strain>
    </source>
</reference>
<dbReference type="EMBL" id="JAKQYM010000002">
    <property type="protein sequence ID" value="MCI2228274.1"/>
    <property type="molecule type" value="Genomic_DNA"/>
</dbReference>
<evidence type="ECO:0000313" key="3">
    <source>
        <dbReference type="Proteomes" id="UP001139369"/>
    </source>
</evidence>
<dbReference type="Pfam" id="PF22296">
    <property type="entry name" value="bAvd"/>
    <property type="match status" value="1"/>
</dbReference>
<keyword evidence="3" id="KW-1185">Reference proteome</keyword>
<evidence type="ECO:0000259" key="1">
    <source>
        <dbReference type="Pfam" id="PF22296"/>
    </source>
</evidence>
<dbReference type="Proteomes" id="UP001139369">
    <property type="component" value="Unassembled WGS sequence"/>
</dbReference>
<proteinExistence type="predicted"/>
<sequence>MALYTNLPVYKTGYDVLLDVHRYTNTFAREHKYTLGEKLKEESIQLLIAVFKANKTKQNNRLLHIETAREHLELLRLLSRIAKDLDILTARLYVALNLKLEEISKQLTAWQKYTVGAIT</sequence>